<accession>A0A645C0R1</accession>
<feature type="compositionally biased region" description="Gly residues" evidence="1">
    <location>
        <begin position="274"/>
        <end position="288"/>
    </location>
</feature>
<reference evidence="2" key="1">
    <citation type="submission" date="2019-08" db="EMBL/GenBank/DDBJ databases">
        <authorList>
            <person name="Kucharzyk K."/>
            <person name="Murdoch R.W."/>
            <person name="Higgins S."/>
            <person name="Loffler F."/>
        </authorList>
    </citation>
    <scope>NUCLEOTIDE SEQUENCE</scope>
</reference>
<feature type="region of interest" description="Disordered" evidence="1">
    <location>
        <begin position="268"/>
        <end position="288"/>
    </location>
</feature>
<dbReference type="InterPro" id="IPR025584">
    <property type="entry name" value="Cthe_2159"/>
</dbReference>
<sequence>MGGGHPDEISTTDDTETESFKAFKCSQSLVISGGTFTVSSTDDALHANGDVTVNGGTFTIQTGDDGIHADGTVKITAGTITIKNSYEAIEGKNITVEGGKISMTASDDGFNVNDASGVLTINGGEVYIDADGDGMDSNGTIKMTGGTVYMDGPTNDGNGPIDYDKDFSITGGTLIAAGSSGMAQSPESGTHASILMYFTSSQAAQSTVTLKDSSGNVIATYTPSKQYASIVISTPKLKTGTTYTVYKNNTKVVSFTPSDTTTYVNESGITTKQGMGGRQGGGMGQKFR</sequence>
<proteinExistence type="predicted"/>
<name>A0A645C0R1_9ZZZZ</name>
<evidence type="ECO:0000256" key="1">
    <source>
        <dbReference type="SAM" id="MobiDB-lite"/>
    </source>
</evidence>
<dbReference type="Pfam" id="PF14262">
    <property type="entry name" value="Cthe_2159"/>
    <property type="match status" value="1"/>
</dbReference>
<dbReference type="EMBL" id="VSSQ01023953">
    <property type="protein sequence ID" value="MPM71192.1"/>
    <property type="molecule type" value="Genomic_DNA"/>
</dbReference>
<dbReference type="AlphaFoldDB" id="A0A645C0R1"/>
<evidence type="ECO:0000313" key="2">
    <source>
        <dbReference type="EMBL" id="MPM71192.1"/>
    </source>
</evidence>
<protein>
    <recommendedName>
        <fullName evidence="3">Carbohydrate-binding domain-containing protein</fullName>
    </recommendedName>
</protein>
<organism evidence="2">
    <name type="scientific">bioreactor metagenome</name>
    <dbReference type="NCBI Taxonomy" id="1076179"/>
    <lineage>
        <taxon>unclassified sequences</taxon>
        <taxon>metagenomes</taxon>
        <taxon>ecological metagenomes</taxon>
    </lineage>
</organism>
<evidence type="ECO:0008006" key="3">
    <source>
        <dbReference type="Google" id="ProtNLM"/>
    </source>
</evidence>
<comment type="caution">
    <text evidence="2">The sequence shown here is derived from an EMBL/GenBank/DDBJ whole genome shotgun (WGS) entry which is preliminary data.</text>
</comment>
<gene>
    <name evidence="2" type="ORF">SDC9_118155</name>
</gene>